<evidence type="ECO:0000313" key="1">
    <source>
        <dbReference type="EMBL" id="KAF0322050.1"/>
    </source>
</evidence>
<reference evidence="1 2" key="1">
    <citation type="submission" date="2019-12" db="EMBL/GenBank/DDBJ databases">
        <title>A genome sequence resource for the geographically widespread anthracnose pathogen Colletotrichum asianum.</title>
        <authorList>
            <person name="Meng Y."/>
        </authorList>
    </citation>
    <scope>NUCLEOTIDE SEQUENCE [LARGE SCALE GENOMIC DNA]</scope>
    <source>
        <strain evidence="1 2">ICMP 18580</strain>
    </source>
</reference>
<dbReference type="EMBL" id="WOWK01000065">
    <property type="protein sequence ID" value="KAF0322050.1"/>
    <property type="molecule type" value="Genomic_DNA"/>
</dbReference>
<dbReference type="Proteomes" id="UP000434172">
    <property type="component" value="Unassembled WGS sequence"/>
</dbReference>
<name>A0A8H3W941_9PEZI</name>
<comment type="caution">
    <text evidence="1">The sequence shown here is derived from an EMBL/GenBank/DDBJ whole genome shotgun (WGS) entry which is preliminary data.</text>
</comment>
<accession>A0A8H3W941</accession>
<keyword evidence="2" id="KW-1185">Reference proteome</keyword>
<protein>
    <recommendedName>
        <fullName evidence="3">SprT-like domain-containing protein</fullName>
    </recommendedName>
</protein>
<sequence>MSVPQAQRQVPVPVQSIQPCNHATFPRAIRRGAEEVVPDDRPEWPLQVHSYGARDLLNKTVAGFLRDKLTARQKAAQDGFHERFLNGSSMAATLDTMPALAGKSPPLDTLLRDLMRFFDDRFFFGSMTRRGLPTVQLLTGYSHLGVGEEGKLGDARQQGENLVVIRLFSSWRDLNVPHRTIVKGEWSNIVGVLIHEMVHAYLFLFLCKGQTCERNRLNTYGVTGHGPIFTSLLALIIREVRSWHSDLTNLYPSHFDAVTGADWRSWDLETSGRIQQWRVYKSRGYRPFQEFVGRDLVELGVMKIGGRLIPHVTYWPPRSQVPFEQRFRRRVVFAEHDEDDMEYGGDMDNH</sequence>
<dbReference type="OrthoDB" id="5236983at2759"/>
<proteinExistence type="predicted"/>
<organism evidence="1 2">
    <name type="scientific">Colletotrichum asianum</name>
    <dbReference type="NCBI Taxonomy" id="702518"/>
    <lineage>
        <taxon>Eukaryota</taxon>
        <taxon>Fungi</taxon>
        <taxon>Dikarya</taxon>
        <taxon>Ascomycota</taxon>
        <taxon>Pezizomycotina</taxon>
        <taxon>Sordariomycetes</taxon>
        <taxon>Hypocreomycetidae</taxon>
        <taxon>Glomerellales</taxon>
        <taxon>Glomerellaceae</taxon>
        <taxon>Colletotrichum</taxon>
        <taxon>Colletotrichum gloeosporioides species complex</taxon>
    </lineage>
</organism>
<gene>
    <name evidence="1" type="ORF">GQ607_010776</name>
</gene>
<dbReference type="AlphaFoldDB" id="A0A8H3W941"/>
<evidence type="ECO:0008006" key="3">
    <source>
        <dbReference type="Google" id="ProtNLM"/>
    </source>
</evidence>
<evidence type="ECO:0000313" key="2">
    <source>
        <dbReference type="Proteomes" id="UP000434172"/>
    </source>
</evidence>